<dbReference type="EMBL" id="AF157961">
    <property type="protein sequence ID" value="AAD41105.1"/>
    <property type="molecule type" value="mRNA"/>
</dbReference>
<dbReference type="PROSITE" id="PS00639">
    <property type="entry name" value="THIOL_PROTEASE_HIS"/>
    <property type="match status" value="1"/>
</dbReference>
<organism evidence="6">
    <name type="scientific">Hypera postica</name>
    <name type="common">alfalfa weevil</name>
    <dbReference type="NCBI Taxonomy" id="36757"/>
    <lineage>
        <taxon>Eukaryota</taxon>
        <taxon>Metazoa</taxon>
        <taxon>Ecdysozoa</taxon>
        <taxon>Arthropoda</taxon>
        <taxon>Hexapoda</taxon>
        <taxon>Insecta</taxon>
        <taxon>Pterygota</taxon>
        <taxon>Neoptera</taxon>
        <taxon>Endopterygota</taxon>
        <taxon>Coleoptera</taxon>
        <taxon>Polyphaga</taxon>
        <taxon>Cucujiformia</taxon>
        <taxon>Curculionidae</taxon>
        <taxon>Hyperinae</taxon>
        <taxon>Hypera</taxon>
    </lineage>
</organism>
<proteinExistence type="evidence at transcript level"/>
<dbReference type="GO" id="GO:0008234">
    <property type="term" value="F:cysteine-type peptidase activity"/>
    <property type="evidence" value="ECO:0007669"/>
    <property type="project" value="InterPro"/>
</dbReference>
<dbReference type="InterPro" id="IPR000668">
    <property type="entry name" value="Peptidase_C1A_C"/>
</dbReference>
<dbReference type="MEROPS" id="C01.044"/>
<evidence type="ECO:0000256" key="1">
    <source>
        <dbReference type="ARBA" id="ARBA00008455"/>
    </source>
</evidence>
<dbReference type="PANTHER" id="PTHR12411">
    <property type="entry name" value="CYSTEINE PROTEASE FAMILY C1-RELATED"/>
    <property type="match status" value="1"/>
</dbReference>
<dbReference type="InterPro" id="IPR025661">
    <property type="entry name" value="Pept_asp_AS"/>
</dbReference>
<dbReference type="PROSITE" id="PS00640">
    <property type="entry name" value="THIOL_PROTEASE_ASN"/>
    <property type="match status" value="1"/>
</dbReference>
<name>Q9Y0D2_9CUCU</name>
<dbReference type="AlphaFoldDB" id="Q9Y0D2"/>
<sequence length="324" mass="35349">MKVAIFFSLLVVAISASISEELGAKFQAFKLEHGKTYLNQAEESKRFNIFTDNVRAIEAHNALYEQGKVSYKKGINKFTDMSQEEFKTMLTLSASRKPTLETTSYVKTGVEIPSSVDWRKEGRVTGVKDQGDCGSCWAFSITGSTEGAYARKSGKLVSLSEQQLIDCCTDTSAGCDGGSLDDNFKYVMKDGLQSEESYTYKGEDGACKYNVASVVTKVSKYTSIPAEDEDALLEAVATVGPVSVGMDASYLSSYDSGIYEDQDCSPAGLNHAILAVGYGTENGKDYWIIKNSWGASWGEQGYFRLARGKNQCGISEDTVYPTID</sequence>
<evidence type="ECO:0000256" key="3">
    <source>
        <dbReference type="SAM" id="SignalP"/>
    </source>
</evidence>
<dbReference type="InterPro" id="IPR025660">
    <property type="entry name" value="Pept_his_AS"/>
</dbReference>
<feature type="signal peptide" evidence="3">
    <location>
        <begin position="1"/>
        <end position="19"/>
    </location>
</feature>
<reference evidence="6" key="1">
    <citation type="journal article" date="2000" name="Insect Biochem. Mol. Biol.">
        <title>Inhibition of cysteine and aspartyl proteinases in the alfalfa weevil midgut with biochemical and plant-derived proteinase inhibitors.</title>
        <authorList>
            <person name="Wilhite S.E."/>
            <person name="Elden T.C."/>
            <person name="Brzin J."/>
            <person name="Smigocki A.C."/>
        </authorList>
    </citation>
    <scope>NUCLEOTIDE SEQUENCE</scope>
    <source>
        <tissue evidence="6">Midgut</tissue>
    </source>
</reference>
<feature type="domain" description="Peptidase C1A papain C-terminal" evidence="4">
    <location>
        <begin position="112"/>
        <end position="322"/>
    </location>
</feature>
<dbReference type="FunFam" id="3.90.70.10:FF:000109">
    <property type="entry name" value="Cysteine protease"/>
    <property type="match status" value="1"/>
</dbReference>
<keyword evidence="3" id="KW-0732">Signal</keyword>
<keyword evidence="2" id="KW-1015">Disulfide bond</keyword>
<dbReference type="PRINTS" id="PR00705">
    <property type="entry name" value="PAPAIN"/>
</dbReference>
<evidence type="ECO:0000259" key="4">
    <source>
        <dbReference type="SMART" id="SM00645"/>
    </source>
</evidence>
<feature type="domain" description="Cathepsin propeptide inhibitor" evidence="5">
    <location>
        <begin position="26"/>
        <end position="86"/>
    </location>
</feature>
<dbReference type="SUPFAM" id="SSF54001">
    <property type="entry name" value="Cysteine proteinases"/>
    <property type="match status" value="1"/>
</dbReference>
<evidence type="ECO:0000313" key="6">
    <source>
        <dbReference type="EMBL" id="AAD41105.1"/>
    </source>
</evidence>
<dbReference type="CDD" id="cd02248">
    <property type="entry name" value="Peptidase_C1A"/>
    <property type="match status" value="1"/>
</dbReference>
<dbReference type="Gene3D" id="3.90.70.10">
    <property type="entry name" value="Cysteine proteinases"/>
    <property type="match status" value="1"/>
</dbReference>
<dbReference type="InterPro" id="IPR013128">
    <property type="entry name" value="Peptidase_C1A"/>
</dbReference>
<dbReference type="InterPro" id="IPR039417">
    <property type="entry name" value="Peptidase_C1A_papain-like"/>
</dbReference>
<dbReference type="GO" id="GO:0006508">
    <property type="term" value="P:proteolysis"/>
    <property type="evidence" value="ECO:0007669"/>
    <property type="project" value="InterPro"/>
</dbReference>
<evidence type="ECO:0000259" key="5">
    <source>
        <dbReference type="SMART" id="SM00848"/>
    </source>
</evidence>
<evidence type="ECO:0000256" key="2">
    <source>
        <dbReference type="ARBA" id="ARBA00023157"/>
    </source>
</evidence>
<accession>Q9Y0D2</accession>
<dbReference type="Pfam" id="PF08246">
    <property type="entry name" value="Inhibitor_I29"/>
    <property type="match status" value="1"/>
</dbReference>
<protein>
    <submittedName>
        <fullName evidence="6">Cysteine proteinase</fullName>
    </submittedName>
</protein>
<dbReference type="SMART" id="SM00645">
    <property type="entry name" value="Pept_C1"/>
    <property type="match status" value="1"/>
</dbReference>
<feature type="chain" id="PRO_5018731676" evidence="3">
    <location>
        <begin position="20"/>
        <end position="324"/>
    </location>
</feature>
<dbReference type="InterPro" id="IPR038765">
    <property type="entry name" value="Papain-like_cys_pep_sf"/>
</dbReference>
<dbReference type="InterPro" id="IPR013201">
    <property type="entry name" value="Prot_inhib_I29"/>
</dbReference>
<dbReference type="SMART" id="SM00848">
    <property type="entry name" value="Inhibitor_I29"/>
    <property type="match status" value="1"/>
</dbReference>
<comment type="similarity">
    <text evidence="1">Belongs to the peptidase C1 family.</text>
</comment>
<dbReference type="Pfam" id="PF00112">
    <property type="entry name" value="Peptidase_C1"/>
    <property type="match status" value="1"/>
</dbReference>